<sequence>MSTESLGFAKFDHPRHGSFDDPAAVLSNEQLSDAEKEEVLRDWKADLKRRFGDITPLSGEQHHDLDEAIERLAGART</sequence>
<accession>A0A1T4PXF5</accession>
<reference evidence="1 2" key="1">
    <citation type="submission" date="2017-02" db="EMBL/GenBank/DDBJ databases">
        <authorList>
            <person name="Peterson S.W."/>
        </authorList>
    </citation>
    <scope>NUCLEOTIDE SEQUENCE [LARGE SCALE GENOMIC DNA]</scope>
    <source>
        <strain evidence="1 2">USBA 369</strain>
    </source>
</reference>
<evidence type="ECO:0000313" key="1">
    <source>
        <dbReference type="EMBL" id="SJZ96224.1"/>
    </source>
</evidence>
<name>A0A1T4PXF5_9HYPH</name>
<gene>
    <name evidence="1" type="ORF">SAMN05428963_104229</name>
</gene>
<keyword evidence="2" id="KW-1185">Reference proteome</keyword>
<dbReference type="OrthoDB" id="7907072at2"/>
<dbReference type="EMBL" id="FUXL01000004">
    <property type="protein sequence ID" value="SJZ96224.1"/>
    <property type="molecule type" value="Genomic_DNA"/>
</dbReference>
<dbReference type="Proteomes" id="UP000190135">
    <property type="component" value="Unassembled WGS sequence"/>
</dbReference>
<dbReference type="RefSeq" id="WP_078707755.1">
    <property type="nucleotide sequence ID" value="NZ_FUXL01000004.1"/>
</dbReference>
<organism evidence="1 2">
    <name type="scientific">Consotaella salsifontis</name>
    <dbReference type="NCBI Taxonomy" id="1365950"/>
    <lineage>
        <taxon>Bacteria</taxon>
        <taxon>Pseudomonadati</taxon>
        <taxon>Pseudomonadota</taxon>
        <taxon>Alphaproteobacteria</taxon>
        <taxon>Hyphomicrobiales</taxon>
        <taxon>Aurantimonadaceae</taxon>
        <taxon>Consotaella</taxon>
    </lineage>
</organism>
<proteinExistence type="predicted"/>
<dbReference type="STRING" id="1365950.SAMN05428963_104229"/>
<dbReference type="AlphaFoldDB" id="A0A1T4PXF5"/>
<protein>
    <submittedName>
        <fullName evidence="1">Uncharacterized protein</fullName>
    </submittedName>
</protein>
<evidence type="ECO:0000313" key="2">
    <source>
        <dbReference type="Proteomes" id="UP000190135"/>
    </source>
</evidence>